<dbReference type="InterPro" id="IPR001870">
    <property type="entry name" value="B30.2/SPRY"/>
</dbReference>
<keyword evidence="5 9" id="KW-0479">Metal-binding</keyword>
<evidence type="ECO:0000256" key="6">
    <source>
        <dbReference type="ARBA" id="ARBA00022989"/>
    </source>
</evidence>
<evidence type="ECO:0000256" key="2">
    <source>
        <dbReference type="ARBA" id="ARBA00004167"/>
    </source>
</evidence>
<comment type="subcellular location">
    <subcellularLocation>
        <location evidence="2">Membrane</location>
        <topology evidence="2">Single-pass membrane protein</topology>
    </subcellularLocation>
</comment>
<keyword evidence="9" id="KW-0349">Heme</keyword>
<dbReference type="GO" id="GO:0020037">
    <property type="term" value="F:heme binding"/>
    <property type="evidence" value="ECO:0007669"/>
    <property type="project" value="InterPro"/>
</dbReference>
<dbReference type="InterPro" id="IPR013320">
    <property type="entry name" value="ConA-like_dom_sf"/>
</dbReference>
<dbReference type="PROSITE" id="PS00086">
    <property type="entry name" value="CYTOCHROME_P450"/>
    <property type="match status" value="1"/>
</dbReference>
<dbReference type="SUPFAM" id="SSF100897">
    <property type="entry name" value="Plant proteinase inhibitors"/>
    <property type="match status" value="1"/>
</dbReference>
<dbReference type="GO" id="GO:0016705">
    <property type="term" value="F:oxidoreductase activity, acting on paired donors, with incorporation or reduction of molecular oxygen"/>
    <property type="evidence" value="ECO:0007669"/>
    <property type="project" value="InterPro"/>
</dbReference>
<dbReference type="FunFam" id="1.10.630.10:FF:000022">
    <property type="entry name" value="Taxadiene 5-alpha hydroxylase"/>
    <property type="match status" value="1"/>
</dbReference>
<dbReference type="InterPro" id="IPR006595">
    <property type="entry name" value="CTLH_C"/>
</dbReference>
<dbReference type="SUPFAM" id="SSF48264">
    <property type="entry name" value="Cytochrome P450"/>
    <property type="match status" value="1"/>
</dbReference>
<evidence type="ECO:0000256" key="5">
    <source>
        <dbReference type="ARBA" id="ARBA00022723"/>
    </source>
</evidence>
<dbReference type="InterPro" id="IPR003465">
    <property type="entry name" value="Prot_inh_I20"/>
</dbReference>
<keyword evidence="8 9" id="KW-0408">Iron</keyword>
<feature type="region of interest" description="Disordered" evidence="10">
    <location>
        <begin position="1"/>
        <end position="32"/>
    </location>
</feature>
<dbReference type="Pfam" id="PF02428">
    <property type="entry name" value="Prot_inhib_II"/>
    <property type="match status" value="1"/>
</dbReference>
<evidence type="ECO:0000313" key="13">
    <source>
        <dbReference type="EMBL" id="VFU44166.1"/>
    </source>
</evidence>
<evidence type="ECO:0000256" key="9">
    <source>
        <dbReference type="PIRSR" id="PIRSR602401-1"/>
    </source>
</evidence>
<sequence>MSSTTTNTSPTTNSTAINSNSKNGSNQDPGSYFIDVARQYSSPIGPETELEPKELNTLNSSGGFIVVSTDKLSIKYPGVNLHGHDVGVIQADKPVPEKRLVYYFEIFVKNAGAKGQIAIGFTNQSFKMRRQPGWETNSCGYHGDDGNLYTGHGKGDAFGPTFTTNDTVGAGINYASQEFFFTKNGAVVGAVYKDKDMKGPLFPTVAVHSQNEEYVAHLLQLVAIFNYYSETVCLSIPVLDLNYADMVDYPVATMEYERQEAMKQISAVDKISLPPNISYRLVRSYLLHYGYEATLNAFDVASKNTIPPIYIAQENGSGEQDIAYALTHRKTLRQLIRNGEIDAALSNLRDWYPQIMQDEKSAACFLLHCQNFIELVRDCVALLAYEQPQKCSAGYLLEDSQREIVADAVNAMILSTDPNVKDSQSCLRSHLESLLRQLTVCCLERRSLNGDQGEVFHLHRRLTLHSSDSGRNMTGARPTANAMVLLLLVLLGAIGGDSIAKACPLYCLDVDYMTCKSSGDKKLDSACNCCLAPQNCTLHLADGRRKSRNTKLPQGKTGWPVIGETWDFMMAARCGTPEKFINDRVRKYSPEVFQTSLLGHNMAVFCGSGGNKFLFSSENKSVTGWLPHPLLKILFSPERVINSFKEESAKLRKFLPELLKPEPLQHFIPVMDSMAKDHLKADWFPYKQVKVFPLSKTYTFALACRLFMRIKDPEHVSRLQNHFNLVTKGILSIPLNFPCTAYNRAINGGNMIRAEILAIMEDRRRELIISESKEPEFIDILTRMLLVRDENGNPMDDMEIVDRVVGLLFGSHDTTSASISMVMYYLADNPHVYMKVLKEQVEIQKLKAPGEFLTWNDTQKMKYTWCVVCEVMRLSPPAHGGFREAIADFSYADFTIPKGWKVLWSVHSTHKNPKYFRDPERFDPSRFERNGIEPYSFVPFGGGPRMCPGKEYARLAILVFMHNVVTQFRWEKVIQDEKIITS</sequence>
<feature type="compositionally biased region" description="Low complexity" evidence="10">
    <location>
        <begin position="1"/>
        <end position="23"/>
    </location>
</feature>
<dbReference type="InterPro" id="IPR013144">
    <property type="entry name" value="CRA_dom"/>
</dbReference>
<dbReference type="GO" id="GO:0016125">
    <property type="term" value="P:sterol metabolic process"/>
    <property type="evidence" value="ECO:0007669"/>
    <property type="project" value="TreeGrafter"/>
</dbReference>
<gene>
    <name evidence="13" type="ORF">SVIM_LOCUS269876</name>
</gene>
<dbReference type="SMART" id="SM00668">
    <property type="entry name" value="CTLH"/>
    <property type="match status" value="1"/>
</dbReference>
<keyword evidence="7" id="KW-0560">Oxidoreductase</keyword>
<dbReference type="GO" id="GO:0004867">
    <property type="term" value="F:serine-type endopeptidase inhibitor activity"/>
    <property type="evidence" value="ECO:0007669"/>
    <property type="project" value="InterPro"/>
</dbReference>
<dbReference type="PRINTS" id="PR00463">
    <property type="entry name" value="EP450I"/>
</dbReference>
<dbReference type="InterPro" id="IPR044736">
    <property type="entry name" value="Gid1/RanBPM/SPLA_SPRY"/>
</dbReference>
<dbReference type="InterPro" id="IPR003877">
    <property type="entry name" value="SPRY_dom"/>
</dbReference>
<evidence type="ECO:0000256" key="7">
    <source>
        <dbReference type="ARBA" id="ARBA00023002"/>
    </source>
</evidence>
<evidence type="ECO:0000259" key="12">
    <source>
        <dbReference type="PROSITE" id="PS50897"/>
    </source>
</evidence>
<comment type="similarity">
    <text evidence="3">Belongs to the cytochrome P450 family.</text>
</comment>
<dbReference type="Gene3D" id="1.10.630.10">
    <property type="entry name" value="Cytochrome P450"/>
    <property type="match status" value="1"/>
</dbReference>
<dbReference type="Pfam" id="PF00622">
    <property type="entry name" value="SPRY"/>
    <property type="match status" value="1"/>
</dbReference>
<dbReference type="EMBL" id="CAADRP010001597">
    <property type="protein sequence ID" value="VFU44166.1"/>
    <property type="molecule type" value="Genomic_DNA"/>
</dbReference>
<dbReference type="GO" id="GO:0004497">
    <property type="term" value="F:monooxygenase activity"/>
    <property type="evidence" value="ECO:0007669"/>
    <property type="project" value="InterPro"/>
</dbReference>
<dbReference type="InterPro" id="IPR036396">
    <property type="entry name" value="Cyt_P450_sf"/>
</dbReference>
<dbReference type="PRINTS" id="PR00385">
    <property type="entry name" value="P450"/>
</dbReference>
<dbReference type="Gene3D" id="2.60.120.920">
    <property type="match status" value="1"/>
</dbReference>
<dbReference type="PROSITE" id="PS50897">
    <property type="entry name" value="CTLH"/>
    <property type="match status" value="1"/>
</dbReference>
<dbReference type="Gene3D" id="3.30.60.30">
    <property type="match status" value="1"/>
</dbReference>
<accession>A0A6N2LRF0</accession>
<keyword evidence="6" id="KW-1133">Transmembrane helix</keyword>
<name>A0A6N2LRF0_SALVM</name>
<dbReference type="SUPFAM" id="SSF49899">
    <property type="entry name" value="Concanavalin A-like lectins/glucanases"/>
    <property type="match status" value="1"/>
</dbReference>
<feature type="domain" description="CTLH" evidence="12">
    <location>
        <begin position="325"/>
        <end position="383"/>
    </location>
</feature>
<evidence type="ECO:0008006" key="14">
    <source>
        <dbReference type="Google" id="ProtNLM"/>
    </source>
</evidence>
<proteinExistence type="inferred from homology"/>
<keyword evidence="6" id="KW-0472">Membrane</keyword>
<dbReference type="GO" id="GO:0016020">
    <property type="term" value="C:membrane"/>
    <property type="evidence" value="ECO:0007669"/>
    <property type="project" value="UniProtKB-SubCell"/>
</dbReference>
<evidence type="ECO:0000256" key="8">
    <source>
        <dbReference type="ARBA" id="ARBA00023004"/>
    </source>
</evidence>
<protein>
    <recommendedName>
        <fullName evidence="14">B30.2/SPRY domain-containing protein</fullName>
    </recommendedName>
</protein>
<feature type="binding site" description="axial binding residue" evidence="9">
    <location>
        <position position="947"/>
    </location>
    <ligand>
        <name>heme</name>
        <dbReference type="ChEBI" id="CHEBI:30413"/>
    </ligand>
    <ligandPart>
        <name>Fe</name>
        <dbReference type="ChEBI" id="CHEBI:18248"/>
    </ligandPart>
</feature>
<dbReference type="CDD" id="cd11043">
    <property type="entry name" value="CYP90-like"/>
    <property type="match status" value="1"/>
</dbReference>
<dbReference type="InterPro" id="IPR017972">
    <property type="entry name" value="Cyt_P450_CS"/>
</dbReference>
<dbReference type="InterPro" id="IPR043136">
    <property type="entry name" value="B30.2/SPRY_sf"/>
</dbReference>
<evidence type="ECO:0000256" key="1">
    <source>
        <dbReference type="ARBA" id="ARBA00001971"/>
    </source>
</evidence>
<evidence type="ECO:0000256" key="4">
    <source>
        <dbReference type="ARBA" id="ARBA00022692"/>
    </source>
</evidence>
<dbReference type="InterPro" id="IPR001128">
    <property type="entry name" value="Cyt_P450"/>
</dbReference>
<comment type="cofactor">
    <cofactor evidence="1 9">
        <name>heme</name>
        <dbReference type="ChEBI" id="CHEBI:30413"/>
    </cofactor>
</comment>
<dbReference type="InterPro" id="IPR002401">
    <property type="entry name" value="Cyt_P450_E_grp-I"/>
</dbReference>
<dbReference type="AlphaFoldDB" id="A0A6N2LRF0"/>
<evidence type="ECO:0000256" key="3">
    <source>
        <dbReference type="ARBA" id="ARBA00010617"/>
    </source>
</evidence>
<dbReference type="PROSITE" id="PS50188">
    <property type="entry name" value="B302_SPRY"/>
    <property type="match status" value="1"/>
</dbReference>
<dbReference type="SMART" id="SM00449">
    <property type="entry name" value="SPRY"/>
    <property type="match status" value="1"/>
</dbReference>
<evidence type="ECO:0000259" key="11">
    <source>
        <dbReference type="PROSITE" id="PS50188"/>
    </source>
</evidence>
<dbReference type="GO" id="GO:0005506">
    <property type="term" value="F:iron ion binding"/>
    <property type="evidence" value="ECO:0007669"/>
    <property type="project" value="InterPro"/>
</dbReference>
<dbReference type="SMART" id="SM00757">
    <property type="entry name" value="CRA"/>
    <property type="match status" value="1"/>
</dbReference>
<reference evidence="13" key="1">
    <citation type="submission" date="2019-03" db="EMBL/GenBank/DDBJ databases">
        <authorList>
            <person name="Mank J."/>
            <person name="Almeida P."/>
        </authorList>
    </citation>
    <scope>NUCLEOTIDE SEQUENCE</scope>
    <source>
        <strain evidence="13">78183</strain>
    </source>
</reference>
<evidence type="ECO:0000256" key="10">
    <source>
        <dbReference type="SAM" id="MobiDB-lite"/>
    </source>
</evidence>
<dbReference type="CDD" id="cd12885">
    <property type="entry name" value="SPRY_RanBP_like"/>
    <property type="match status" value="1"/>
</dbReference>
<feature type="domain" description="B30.2/SPRY" evidence="11">
    <location>
        <begin position="32"/>
        <end position="223"/>
    </location>
</feature>
<dbReference type="Pfam" id="PF00067">
    <property type="entry name" value="p450"/>
    <property type="match status" value="1"/>
</dbReference>
<keyword evidence="4" id="KW-0812">Transmembrane</keyword>
<organism evidence="13">
    <name type="scientific">Salix viminalis</name>
    <name type="common">Common osier</name>
    <name type="synonym">Basket willow</name>
    <dbReference type="NCBI Taxonomy" id="40686"/>
    <lineage>
        <taxon>Eukaryota</taxon>
        <taxon>Viridiplantae</taxon>
        <taxon>Streptophyta</taxon>
        <taxon>Embryophyta</taxon>
        <taxon>Tracheophyta</taxon>
        <taxon>Spermatophyta</taxon>
        <taxon>Magnoliopsida</taxon>
        <taxon>eudicotyledons</taxon>
        <taxon>Gunneridae</taxon>
        <taxon>Pentapetalae</taxon>
        <taxon>rosids</taxon>
        <taxon>fabids</taxon>
        <taxon>Malpighiales</taxon>
        <taxon>Salicaceae</taxon>
        <taxon>Saliceae</taxon>
        <taxon>Salix</taxon>
    </lineage>
</organism>
<dbReference type="PANTHER" id="PTHR24286:SF53">
    <property type="entry name" value="BETA-AMYRIN 28-OXIDASE-LIKE"/>
    <property type="match status" value="1"/>
</dbReference>
<dbReference type="PANTHER" id="PTHR24286">
    <property type="entry name" value="CYTOCHROME P450 26"/>
    <property type="match status" value="1"/>
</dbReference>